<feature type="domain" description="Pyridoxamine kinase/Phosphomethylpyrimidine kinase" evidence="6">
    <location>
        <begin position="37"/>
        <end position="280"/>
    </location>
</feature>
<keyword evidence="4 7" id="KW-0418">Kinase</keyword>
<dbReference type="SUPFAM" id="SSF53613">
    <property type="entry name" value="Ribokinase-like"/>
    <property type="match status" value="1"/>
</dbReference>
<dbReference type="PaxDb" id="515619-EUBREC_0323"/>
<dbReference type="HOGENOM" id="CLU_046496_2_0_9"/>
<dbReference type="NCBIfam" id="NF005491">
    <property type="entry name" value="PRK07105.1"/>
    <property type="match status" value="1"/>
</dbReference>
<keyword evidence="3" id="KW-0547">Nucleotide-binding</keyword>
<dbReference type="GO" id="GO:0008478">
    <property type="term" value="F:pyridoxal kinase activity"/>
    <property type="evidence" value="ECO:0007669"/>
    <property type="project" value="UniProtKB-EC"/>
</dbReference>
<evidence type="ECO:0000256" key="5">
    <source>
        <dbReference type="ARBA" id="ARBA00022840"/>
    </source>
</evidence>
<dbReference type="PANTHER" id="PTHR10534">
    <property type="entry name" value="PYRIDOXAL KINASE"/>
    <property type="match status" value="1"/>
</dbReference>
<dbReference type="InterPro" id="IPR029056">
    <property type="entry name" value="Ribokinase-like"/>
</dbReference>
<name>C4ZB51_AGARV</name>
<dbReference type="Gene3D" id="3.40.1190.20">
    <property type="match status" value="1"/>
</dbReference>
<protein>
    <recommendedName>
        <fullName evidence="1">pyridoxal kinase</fullName>
        <ecNumber evidence="1">2.7.1.35</ecNumber>
    </recommendedName>
</protein>
<evidence type="ECO:0000313" key="8">
    <source>
        <dbReference type="Proteomes" id="UP000001477"/>
    </source>
</evidence>
<proteinExistence type="predicted"/>
<dbReference type="AlphaFoldDB" id="C4ZB51"/>
<dbReference type="EMBL" id="CP001107">
    <property type="protein sequence ID" value="ACR74126.1"/>
    <property type="molecule type" value="Genomic_DNA"/>
</dbReference>
<gene>
    <name evidence="7" type="ordered locus">EUBREC_0323</name>
</gene>
<keyword evidence="2" id="KW-0808">Transferase</keyword>
<dbReference type="GO" id="GO:0005829">
    <property type="term" value="C:cytosol"/>
    <property type="evidence" value="ECO:0007669"/>
    <property type="project" value="TreeGrafter"/>
</dbReference>
<evidence type="ECO:0000313" key="7">
    <source>
        <dbReference type="EMBL" id="ACR74126.1"/>
    </source>
</evidence>
<dbReference type="GO" id="GO:0005524">
    <property type="term" value="F:ATP binding"/>
    <property type="evidence" value="ECO:0007669"/>
    <property type="project" value="UniProtKB-KW"/>
</dbReference>
<evidence type="ECO:0000256" key="4">
    <source>
        <dbReference type="ARBA" id="ARBA00022777"/>
    </source>
</evidence>
<evidence type="ECO:0000256" key="1">
    <source>
        <dbReference type="ARBA" id="ARBA00012104"/>
    </source>
</evidence>
<evidence type="ECO:0000256" key="2">
    <source>
        <dbReference type="ARBA" id="ARBA00022679"/>
    </source>
</evidence>
<accession>C4ZB51</accession>
<dbReference type="GO" id="GO:0009443">
    <property type="term" value="P:pyridoxal 5'-phosphate salvage"/>
    <property type="evidence" value="ECO:0007669"/>
    <property type="project" value="InterPro"/>
</dbReference>
<dbReference type="STRING" id="515619.EUBREC_0323"/>
<dbReference type="PANTHER" id="PTHR10534:SF2">
    <property type="entry name" value="PYRIDOXAL KINASE"/>
    <property type="match status" value="1"/>
</dbReference>
<organism evidence="7 8">
    <name type="scientific">Agathobacter rectalis (strain ATCC 33656 / DSM 3377 / JCM 17463 / KCTC 5835 / VPI 0990)</name>
    <name type="common">Eubacterium rectale</name>
    <dbReference type="NCBI Taxonomy" id="515619"/>
    <lineage>
        <taxon>Bacteria</taxon>
        <taxon>Bacillati</taxon>
        <taxon>Bacillota</taxon>
        <taxon>Clostridia</taxon>
        <taxon>Lachnospirales</taxon>
        <taxon>Lachnospiraceae</taxon>
        <taxon>Agathobacter</taxon>
    </lineage>
</organism>
<reference evidence="7 8" key="1">
    <citation type="journal article" date="2009" name="Proc. Natl. Acad. Sci. U.S.A.">
        <title>Characterizing a model human gut microbiota composed of members of its two dominant bacterial phyla.</title>
        <authorList>
            <person name="Mahowald M.A."/>
            <person name="Rey F.E."/>
            <person name="Seedorf H."/>
            <person name="Turnbaugh P.J."/>
            <person name="Fulton R.S."/>
            <person name="Wollam A."/>
            <person name="Shah N."/>
            <person name="Wang C."/>
            <person name="Magrini V."/>
            <person name="Wilson R.K."/>
            <person name="Cantarel B.L."/>
            <person name="Coutinho P.M."/>
            <person name="Henrissat B."/>
            <person name="Crock L.W."/>
            <person name="Russell A."/>
            <person name="Verberkmoes N.C."/>
            <person name="Hettich R.L."/>
            <person name="Gordon J.I."/>
        </authorList>
    </citation>
    <scope>NUCLEOTIDE SEQUENCE [LARGE SCALE GENOMIC DNA]</scope>
    <source>
        <strain evidence="8">ATCC 33656 / DSM 3377 / JCM 17463 / KCTC 5835 / LMG 30912 / VPI 0990</strain>
    </source>
</reference>
<dbReference type="Pfam" id="PF08543">
    <property type="entry name" value="Phos_pyr_kin"/>
    <property type="match status" value="1"/>
</dbReference>
<dbReference type="EC" id="2.7.1.35" evidence="1"/>
<evidence type="ECO:0000256" key="3">
    <source>
        <dbReference type="ARBA" id="ARBA00022741"/>
    </source>
</evidence>
<dbReference type="KEGG" id="ere:EUBREC_0323"/>
<sequence>MSPQMNIKNSAKKFGGYMKKAAVFNDLSGFGKCSLTAAIPVLSAQGVQCCPMASAVLTNQTGYEYHKCTDLTAMIKDYIDNWQKNNAHFDGIYSGFMTGSKQIELFMDFLDVFYEKNTMLLVDPVMGDDGRTYGIYSAALLDGMKALSRKADVITPNLTEACLLADYDIEKVYSDTRKDVLLPIAAEISEKLRCLSGKNQDVIITGIKCRDDKSPFIYNLVTTANGTTTHRSHFFDVSFSGTGDLFASVICGSRLNGFSTEEAAERAGKFLYDSIADTMNDDTAPNDGVNFEKFLRELM</sequence>
<dbReference type="InterPro" id="IPR013749">
    <property type="entry name" value="PM/HMP-P_kinase-1"/>
</dbReference>
<dbReference type="InterPro" id="IPR004625">
    <property type="entry name" value="PyrdxlKinase"/>
</dbReference>
<dbReference type="DNASU" id="7964261"/>
<keyword evidence="5" id="KW-0067">ATP-binding</keyword>
<evidence type="ECO:0000259" key="6">
    <source>
        <dbReference type="Pfam" id="PF08543"/>
    </source>
</evidence>
<dbReference type="Proteomes" id="UP000001477">
    <property type="component" value="Chromosome"/>
</dbReference>